<name>A0A9X8RC97_9BACI</name>
<evidence type="ECO:0000313" key="2">
    <source>
        <dbReference type="Proteomes" id="UP000185829"/>
    </source>
</evidence>
<protein>
    <submittedName>
        <fullName evidence="1">Uncharacterized protein</fullName>
    </submittedName>
</protein>
<reference evidence="1 2" key="1">
    <citation type="submission" date="2017-01" db="EMBL/GenBank/DDBJ databases">
        <authorList>
            <person name="Varghese N."/>
            <person name="Submissions S."/>
        </authorList>
    </citation>
    <scope>NUCLEOTIDE SEQUENCE [LARGE SCALE GENOMIC DNA]</scope>
    <source>
        <strain evidence="1 2">RUG2-6</strain>
    </source>
</reference>
<sequence>MKHIIEELDHFLDFLKEIEEVTWQPYCAIAEYSLKNAALWIPLF</sequence>
<evidence type="ECO:0000313" key="1">
    <source>
        <dbReference type="EMBL" id="SIR86417.1"/>
    </source>
</evidence>
<dbReference type="EMBL" id="FTMX01000006">
    <property type="protein sequence ID" value="SIR86417.1"/>
    <property type="molecule type" value="Genomic_DNA"/>
</dbReference>
<organism evidence="1 2">
    <name type="scientific">Peribacillus simplex</name>
    <dbReference type="NCBI Taxonomy" id="1478"/>
    <lineage>
        <taxon>Bacteria</taxon>
        <taxon>Bacillati</taxon>
        <taxon>Bacillota</taxon>
        <taxon>Bacilli</taxon>
        <taxon>Bacillales</taxon>
        <taxon>Bacillaceae</taxon>
        <taxon>Peribacillus</taxon>
    </lineage>
</organism>
<comment type="caution">
    <text evidence="1">The sequence shown here is derived from an EMBL/GenBank/DDBJ whole genome shotgun (WGS) entry which is preliminary data.</text>
</comment>
<accession>A0A9X8RC97</accession>
<gene>
    <name evidence="1" type="ORF">SAMN05878482_106256</name>
</gene>
<dbReference type="AlphaFoldDB" id="A0A9X8RC97"/>
<dbReference type="Proteomes" id="UP000185829">
    <property type="component" value="Unassembled WGS sequence"/>
</dbReference>
<proteinExistence type="predicted"/>